<dbReference type="Gene3D" id="3.40.960.10">
    <property type="entry name" value="VSR Endonuclease"/>
    <property type="match status" value="1"/>
</dbReference>
<accession>A0ABY3T3E5</accession>
<dbReference type="SUPFAM" id="SSF52980">
    <property type="entry name" value="Restriction endonuclease-like"/>
    <property type="match status" value="1"/>
</dbReference>
<reference evidence="2" key="1">
    <citation type="journal article" date="2022" name="Microorganisms">
        <title>Two New Species of Filamentous Sulfur Bacteria of the Genus Thiothrix, Thiothrix winogradskyi sp. nov. and 'Candidatus Thiothrix sulfatifontis' sp. nov.</title>
        <authorList>
            <person name="Ravin N.V."/>
            <person name="Rossetti S."/>
            <person name="Beletsky A.V."/>
            <person name="Kadnikov V.V."/>
            <person name="Rudenko T.S."/>
            <person name="Smolyakov D.D."/>
            <person name="Moskvitina M.I."/>
            <person name="Gureeva M.V."/>
            <person name="Mardanov A.V."/>
            <person name="Grabovich M.Y."/>
        </authorList>
    </citation>
    <scope>NUCLEOTIDE SEQUENCE</scope>
    <source>
        <strain evidence="2">CT3</strain>
    </source>
</reference>
<keyword evidence="3" id="KW-1185">Reference proteome</keyword>
<dbReference type="InterPro" id="IPR007569">
    <property type="entry name" value="DUF559"/>
</dbReference>
<dbReference type="InterPro" id="IPR011335">
    <property type="entry name" value="Restrct_endonuc-II-like"/>
</dbReference>
<dbReference type="InterPro" id="IPR047216">
    <property type="entry name" value="Endonuclease_DUF559_bact"/>
</dbReference>
<proteinExistence type="predicted"/>
<dbReference type="RefSeq" id="WP_236500071.1">
    <property type="nucleotide sequence ID" value="NZ_CP091244.1"/>
</dbReference>
<protein>
    <submittedName>
        <fullName evidence="2">DUF559 domain-containing protein</fullName>
    </submittedName>
</protein>
<sequence length="123" mass="14319">MTIPNREKARSLRQQQTSAEQRLWQQLRNRQLDGYKFHRQYVIAPYIVDFACRAEKLIVELDGTHHAEPDQAEYDQIRSECLAAQGYRILRFWNTDIDHALPTILETIKFTLKAPLPPGEGLG</sequence>
<dbReference type="PANTHER" id="PTHR38590:SF1">
    <property type="entry name" value="BLL0828 PROTEIN"/>
    <property type="match status" value="1"/>
</dbReference>
<dbReference type="PANTHER" id="PTHR38590">
    <property type="entry name" value="BLL0828 PROTEIN"/>
    <property type="match status" value="1"/>
</dbReference>
<dbReference type="Pfam" id="PF04480">
    <property type="entry name" value="DUF559"/>
    <property type="match status" value="1"/>
</dbReference>
<evidence type="ECO:0000313" key="2">
    <source>
        <dbReference type="EMBL" id="UJS25286.1"/>
    </source>
</evidence>
<dbReference type="EMBL" id="CP091244">
    <property type="protein sequence ID" value="UJS25286.1"/>
    <property type="molecule type" value="Genomic_DNA"/>
</dbReference>
<evidence type="ECO:0000259" key="1">
    <source>
        <dbReference type="Pfam" id="PF04480"/>
    </source>
</evidence>
<evidence type="ECO:0000313" key="3">
    <source>
        <dbReference type="Proteomes" id="UP001054801"/>
    </source>
</evidence>
<feature type="domain" description="DUF559" evidence="1">
    <location>
        <begin position="6"/>
        <end position="111"/>
    </location>
</feature>
<name>A0ABY3T3E5_9GAMM</name>
<dbReference type="Proteomes" id="UP001054801">
    <property type="component" value="Chromosome"/>
</dbReference>
<organism evidence="2 3">
    <name type="scientific">Thiothrix winogradskyi</name>
    <dbReference type="NCBI Taxonomy" id="96472"/>
    <lineage>
        <taxon>Bacteria</taxon>
        <taxon>Pseudomonadati</taxon>
        <taxon>Pseudomonadota</taxon>
        <taxon>Gammaproteobacteria</taxon>
        <taxon>Thiotrichales</taxon>
        <taxon>Thiotrichaceae</taxon>
        <taxon>Thiothrix</taxon>
    </lineage>
</organism>
<gene>
    <name evidence="2" type="ORF">L2Y54_04395</name>
</gene>
<dbReference type="CDD" id="cd01038">
    <property type="entry name" value="Endonuclease_DUF559"/>
    <property type="match status" value="1"/>
</dbReference>